<dbReference type="Proteomes" id="UP000606172">
    <property type="component" value="Unassembled WGS sequence"/>
</dbReference>
<sequence>MKTAWQKVRAAIEDADTAALVELATGWDVDERRQIARELPGYLPAARAFHQRRHSGAALDGWITPMRVAGAGSIADAAAVAAWVNRREFADGAVFRWDGGEADDTEWVVRALATRPVEWRQDLAVRLALRLRSLRPEADRRVNLALTMLRESGAQPPEHAPLTAAWLEATGPADLAGDPLLDTMVRALFESEGVGRLLQDDLMWPKALCALAGAGRLSREGLLAGCRSRFLAGGVAVDQRFFVRLHDMLDPTPEETTPYVRDYLALLPSATPYVAGLALKAVRGAGTLPPAQAGEAVEALLYRPEGRFVRAGLTWLDRLLKHTDDGLDAWAPALSIALTNGSGQVRDRAARLAAAYAPRFSALGAAAMREALESSSEAPFVSPRLPDVPPMGGRMGAGAGRTAGGHGGRGAEAGQ</sequence>
<keyword evidence="3" id="KW-1185">Reference proteome</keyword>
<evidence type="ECO:0000256" key="1">
    <source>
        <dbReference type="SAM" id="MobiDB-lite"/>
    </source>
</evidence>
<dbReference type="AlphaFoldDB" id="A0A919RL10"/>
<gene>
    <name evidence="2" type="ORF">Ssi02_45800</name>
</gene>
<dbReference type="EMBL" id="BOOW01000029">
    <property type="protein sequence ID" value="GII94349.1"/>
    <property type="molecule type" value="Genomic_DNA"/>
</dbReference>
<proteinExistence type="predicted"/>
<organism evidence="2 3">
    <name type="scientific">Sinosporangium siamense</name>
    <dbReference type="NCBI Taxonomy" id="1367973"/>
    <lineage>
        <taxon>Bacteria</taxon>
        <taxon>Bacillati</taxon>
        <taxon>Actinomycetota</taxon>
        <taxon>Actinomycetes</taxon>
        <taxon>Streptosporangiales</taxon>
        <taxon>Streptosporangiaceae</taxon>
        <taxon>Sinosporangium</taxon>
    </lineage>
</organism>
<feature type="compositionally biased region" description="Gly residues" evidence="1">
    <location>
        <begin position="393"/>
        <end position="415"/>
    </location>
</feature>
<accession>A0A919RL10</accession>
<dbReference type="RefSeq" id="WP_204028737.1">
    <property type="nucleotide sequence ID" value="NZ_BOOW01000029.1"/>
</dbReference>
<reference evidence="2" key="1">
    <citation type="submission" date="2021-01" db="EMBL/GenBank/DDBJ databases">
        <title>Whole genome shotgun sequence of Sinosporangium siamense NBRC 109515.</title>
        <authorList>
            <person name="Komaki H."/>
            <person name="Tamura T."/>
        </authorList>
    </citation>
    <scope>NUCLEOTIDE SEQUENCE</scope>
    <source>
        <strain evidence="2">NBRC 109515</strain>
    </source>
</reference>
<evidence type="ECO:0000313" key="2">
    <source>
        <dbReference type="EMBL" id="GII94349.1"/>
    </source>
</evidence>
<feature type="region of interest" description="Disordered" evidence="1">
    <location>
        <begin position="375"/>
        <end position="415"/>
    </location>
</feature>
<comment type="caution">
    <text evidence="2">The sequence shown here is derived from an EMBL/GenBank/DDBJ whole genome shotgun (WGS) entry which is preliminary data.</text>
</comment>
<protein>
    <submittedName>
        <fullName evidence="2">Uncharacterized protein</fullName>
    </submittedName>
</protein>
<evidence type="ECO:0000313" key="3">
    <source>
        <dbReference type="Proteomes" id="UP000606172"/>
    </source>
</evidence>
<name>A0A919RL10_9ACTN</name>